<comment type="caution">
    <text evidence="2">The sequence shown here is derived from an EMBL/GenBank/DDBJ whole genome shotgun (WGS) entry which is preliminary data.</text>
</comment>
<reference evidence="2" key="2">
    <citation type="submission" date="2020-06" db="EMBL/GenBank/DDBJ databases">
        <title>Helianthus annuus Genome sequencing and assembly Release 2.</title>
        <authorList>
            <person name="Gouzy J."/>
            <person name="Langlade N."/>
            <person name="Munos S."/>
        </authorList>
    </citation>
    <scope>NUCLEOTIDE SEQUENCE</scope>
    <source>
        <tissue evidence="2">Leaves</tissue>
    </source>
</reference>
<keyword evidence="3" id="KW-1185">Reference proteome</keyword>
<dbReference type="Gramene" id="mRNA:HanXRQr2_Chr07g0300171">
    <property type="protein sequence ID" value="CDS:HanXRQr2_Chr07g0300171.1"/>
    <property type="gene ID" value="HanXRQr2_Chr07g0300171"/>
</dbReference>
<feature type="region of interest" description="Disordered" evidence="1">
    <location>
        <begin position="24"/>
        <end position="49"/>
    </location>
</feature>
<gene>
    <name evidence="2" type="ORF">HanXRQr2_Chr07g0300171</name>
</gene>
<evidence type="ECO:0000256" key="1">
    <source>
        <dbReference type="SAM" id="MobiDB-lite"/>
    </source>
</evidence>
<dbReference type="Proteomes" id="UP000215914">
    <property type="component" value="Unassembled WGS sequence"/>
</dbReference>
<name>A0A9K3NG70_HELAN</name>
<reference evidence="2" key="1">
    <citation type="journal article" date="2017" name="Nature">
        <title>The sunflower genome provides insights into oil metabolism, flowering and Asterid evolution.</title>
        <authorList>
            <person name="Badouin H."/>
            <person name="Gouzy J."/>
            <person name="Grassa C.J."/>
            <person name="Murat F."/>
            <person name="Staton S.E."/>
            <person name="Cottret L."/>
            <person name="Lelandais-Briere C."/>
            <person name="Owens G.L."/>
            <person name="Carrere S."/>
            <person name="Mayjonade B."/>
            <person name="Legrand L."/>
            <person name="Gill N."/>
            <person name="Kane N.C."/>
            <person name="Bowers J.E."/>
            <person name="Hubner S."/>
            <person name="Bellec A."/>
            <person name="Berard A."/>
            <person name="Berges H."/>
            <person name="Blanchet N."/>
            <person name="Boniface M.C."/>
            <person name="Brunel D."/>
            <person name="Catrice O."/>
            <person name="Chaidir N."/>
            <person name="Claudel C."/>
            <person name="Donnadieu C."/>
            <person name="Faraut T."/>
            <person name="Fievet G."/>
            <person name="Helmstetter N."/>
            <person name="King M."/>
            <person name="Knapp S.J."/>
            <person name="Lai Z."/>
            <person name="Le Paslier M.C."/>
            <person name="Lippi Y."/>
            <person name="Lorenzon L."/>
            <person name="Mandel J.R."/>
            <person name="Marage G."/>
            <person name="Marchand G."/>
            <person name="Marquand E."/>
            <person name="Bret-Mestries E."/>
            <person name="Morien E."/>
            <person name="Nambeesan S."/>
            <person name="Nguyen T."/>
            <person name="Pegot-Espagnet P."/>
            <person name="Pouilly N."/>
            <person name="Raftis F."/>
            <person name="Sallet E."/>
            <person name="Schiex T."/>
            <person name="Thomas J."/>
            <person name="Vandecasteele C."/>
            <person name="Vares D."/>
            <person name="Vear F."/>
            <person name="Vautrin S."/>
            <person name="Crespi M."/>
            <person name="Mangin B."/>
            <person name="Burke J.M."/>
            <person name="Salse J."/>
            <person name="Munos S."/>
            <person name="Vincourt P."/>
            <person name="Rieseberg L.H."/>
            <person name="Langlade N.B."/>
        </authorList>
    </citation>
    <scope>NUCLEOTIDE SEQUENCE</scope>
    <source>
        <tissue evidence="2">Leaves</tissue>
    </source>
</reference>
<dbReference type="EMBL" id="MNCJ02000322">
    <property type="protein sequence ID" value="KAF5799056.1"/>
    <property type="molecule type" value="Genomic_DNA"/>
</dbReference>
<accession>A0A9K3NG70</accession>
<evidence type="ECO:0000313" key="3">
    <source>
        <dbReference type="Proteomes" id="UP000215914"/>
    </source>
</evidence>
<evidence type="ECO:0000313" key="2">
    <source>
        <dbReference type="EMBL" id="KAF5799056.1"/>
    </source>
</evidence>
<protein>
    <submittedName>
        <fullName evidence="2">Uncharacterized protein</fullName>
    </submittedName>
</protein>
<dbReference type="AlphaFoldDB" id="A0A9K3NG70"/>
<organism evidence="2 3">
    <name type="scientific">Helianthus annuus</name>
    <name type="common">Common sunflower</name>
    <dbReference type="NCBI Taxonomy" id="4232"/>
    <lineage>
        <taxon>Eukaryota</taxon>
        <taxon>Viridiplantae</taxon>
        <taxon>Streptophyta</taxon>
        <taxon>Embryophyta</taxon>
        <taxon>Tracheophyta</taxon>
        <taxon>Spermatophyta</taxon>
        <taxon>Magnoliopsida</taxon>
        <taxon>eudicotyledons</taxon>
        <taxon>Gunneridae</taxon>
        <taxon>Pentapetalae</taxon>
        <taxon>asterids</taxon>
        <taxon>campanulids</taxon>
        <taxon>Asterales</taxon>
        <taxon>Asteraceae</taxon>
        <taxon>Asteroideae</taxon>
        <taxon>Heliantheae alliance</taxon>
        <taxon>Heliantheae</taxon>
        <taxon>Helianthus</taxon>
    </lineage>
</organism>
<proteinExistence type="predicted"/>
<sequence length="85" mass="10290">MFKQHLQQLRITFPVLLNLHTRTPHHRIPSRASPTRRQILPPPHHPLNMPQQTLMLQYRRPHHHRNILSPRAPLAQQHRLRKLRV</sequence>